<dbReference type="InterPro" id="IPR010730">
    <property type="entry name" value="HET"/>
</dbReference>
<dbReference type="EMBL" id="ML180875">
    <property type="protein sequence ID" value="THU76510.1"/>
    <property type="molecule type" value="Genomic_DNA"/>
</dbReference>
<dbReference type="PANTHER" id="PTHR10622:SF10">
    <property type="entry name" value="HET DOMAIN-CONTAINING PROTEIN"/>
    <property type="match status" value="1"/>
</dbReference>
<dbReference type="AlphaFoldDB" id="A0A4S8KLV2"/>
<evidence type="ECO:0000313" key="2">
    <source>
        <dbReference type="EMBL" id="THU76510.1"/>
    </source>
</evidence>
<organism evidence="2 3">
    <name type="scientific">Dendrothele bispora (strain CBS 962.96)</name>
    <dbReference type="NCBI Taxonomy" id="1314807"/>
    <lineage>
        <taxon>Eukaryota</taxon>
        <taxon>Fungi</taxon>
        <taxon>Dikarya</taxon>
        <taxon>Basidiomycota</taxon>
        <taxon>Agaricomycotina</taxon>
        <taxon>Agaricomycetes</taxon>
        <taxon>Agaricomycetidae</taxon>
        <taxon>Agaricales</taxon>
        <taxon>Agaricales incertae sedis</taxon>
        <taxon>Dendrothele</taxon>
    </lineage>
</organism>
<reference evidence="2 3" key="1">
    <citation type="journal article" date="2019" name="Nat. Ecol. Evol.">
        <title>Megaphylogeny resolves global patterns of mushroom evolution.</title>
        <authorList>
            <person name="Varga T."/>
            <person name="Krizsan K."/>
            <person name="Foldi C."/>
            <person name="Dima B."/>
            <person name="Sanchez-Garcia M."/>
            <person name="Sanchez-Ramirez S."/>
            <person name="Szollosi G.J."/>
            <person name="Szarkandi J.G."/>
            <person name="Papp V."/>
            <person name="Albert L."/>
            <person name="Andreopoulos W."/>
            <person name="Angelini C."/>
            <person name="Antonin V."/>
            <person name="Barry K.W."/>
            <person name="Bougher N.L."/>
            <person name="Buchanan P."/>
            <person name="Buyck B."/>
            <person name="Bense V."/>
            <person name="Catcheside P."/>
            <person name="Chovatia M."/>
            <person name="Cooper J."/>
            <person name="Damon W."/>
            <person name="Desjardin D."/>
            <person name="Finy P."/>
            <person name="Geml J."/>
            <person name="Haridas S."/>
            <person name="Hughes K."/>
            <person name="Justo A."/>
            <person name="Karasinski D."/>
            <person name="Kautmanova I."/>
            <person name="Kiss B."/>
            <person name="Kocsube S."/>
            <person name="Kotiranta H."/>
            <person name="LaButti K.M."/>
            <person name="Lechner B.E."/>
            <person name="Liimatainen K."/>
            <person name="Lipzen A."/>
            <person name="Lukacs Z."/>
            <person name="Mihaltcheva S."/>
            <person name="Morgado L.N."/>
            <person name="Niskanen T."/>
            <person name="Noordeloos M.E."/>
            <person name="Ohm R.A."/>
            <person name="Ortiz-Santana B."/>
            <person name="Ovrebo C."/>
            <person name="Racz N."/>
            <person name="Riley R."/>
            <person name="Savchenko A."/>
            <person name="Shiryaev A."/>
            <person name="Soop K."/>
            <person name="Spirin V."/>
            <person name="Szebenyi C."/>
            <person name="Tomsovsky M."/>
            <person name="Tulloss R.E."/>
            <person name="Uehling J."/>
            <person name="Grigoriev I.V."/>
            <person name="Vagvolgyi C."/>
            <person name="Papp T."/>
            <person name="Martin F.M."/>
            <person name="Miettinen O."/>
            <person name="Hibbett D.S."/>
            <person name="Nagy L.G."/>
        </authorList>
    </citation>
    <scope>NUCLEOTIDE SEQUENCE [LARGE SCALE GENOMIC DNA]</scope>
    <source>
        <strain evidence="2 3">CBS 962.96</strain>
    </source>
</reference>
<protein>
    <recommendedName>
        <fullName evidence="1">Heterokaryon incompatibility domain-containing protein</fullName>
    </recommendedName>
</protein>
<sequence>MRLLHTTSFTLQEFFTDIPPYAILSHTWDEEEVTFQDIQILDIARRKHGWSKVEGACIYARKYLFEWIWIDSCCIDKSSSADLSE</sequence>
<feature type="non-terminal residue" evidence="2">
    <location>
        <position position="85"/>
    </location>
</feature>
<dbReference type="PANTHER" id="PTHR10622">
    <property type="entry name" value="HET DOMAIN-CONTAINING PROTEIN"/>
    <property type="match status" value="1"/>
</dbReference>
<proteinExistence type="predicted"/>
<evidence type="ECO:0000259" key="1">
    <source>
        <dbReference type="Pfam" id="PF06985"/>
    </source>
</evidence>
<accession>A0A4S8KLV2</accession>
<feature type="domain" description="Heterokaryon incompatibility" evidence="1">
    <location>
        <begin position="21"/>
        <end position="82"/>
    </location>
</feature>
<dbReference type="Proteomes" id="UP000297245">
    <property type="component" value="Unassembled WGS sequence"/>
</dbReference>
<keyword evidence="3" id="KW-1185">Reference proteome</keyword>
<gene>
    <name evidence="2" type="ORF">K435DRAFT_634747</name>
</gene>
<name>A0A4S8KLV2_DENBC</name>
<dbReference type="Pfam" id="PF06985">
    <property type="entry name" value="HET"/>
    <property type="match status" value="1"/>
</dbReference>
<evidence type="ECO:0000313" key="3">
    <source>
        <dbReference type="Proteomes" id="UP000297245"/>
    </source>
</evidence>
<dbReference type="OrthoDB" id="3027305at2759"/>